<evidence type="ECO:0000313" key="2">
    <source>
        <dbReference type="Proteomes" id="UP000182264"/>
    </source>
</evidence>
<sequence>MTEEQFAGWLTARGEKTVRHQGRYWLRVHPGFYSALHPLARMTAAEASRPCRACWGYRCALREEDRQQANGSMPLHMLADVTDYTWQNLSPRHRNKLRNLRRQARIVELCEPELLSRQGYGILRSAHARNRYGRVPGPAAYRQMIRRYYDGGHCLVLGGLIDGHLGGYLTSYAIGTTAYIDDLFLHSDYLRTNISLGLFYEWVQICRRSGFIREIVHGLHAREAPGLCRYKEELGLAIVQMPVRVWFAPGTESAVRILRPHAYYRLTGHD</sequence>
<protein>
    <recommendedName>
        <fullName evidence="3">BioF2-like acetyltransferase domain-containing protein</fullName>
    </recommendedName>
</protein>
<organism evidence="1 2">
    <name type="scientific">Syntrophotalea acetylenica</name>
    <name type="common">Pelobacter acetylenicus</name>
    <dbReference type="NCBI Taxonomy" id="29542"/>
    <lineage>
        <taxon>Bacteria</taxon>
        <taxon>Pseudomonadati</taxon>
        <taxon>Thermodesulfobacteriota</taxon>
        <taxon>Desulfuromonadia</taxon>
        <taxon>Desulfuromonadales</taxon>
        <taxon>Syntrophotaleaceae</taxon>
        <taxon>Syntrophotalea</taxon>
    </lineage>
</organism>
<evidence type="ECO:0008006" key="3">
    <source>
        <dbReference type="Google" id="ProtNLM"/>
    </source>
</evidence>
<reference evidence="1 2" key="1">
    <citation type="journal article" date="2017" name="Genome Announc.">
        <title>Complete Genome Sequences of Two Acetylene-Fermenting Pelobacter acetylenicus Strains.</title>
        <authorList>
            <person name="Sutton J.M."/>
            <person name="Baesman S.M."/>
            <person name="Fierst J.L."/>
            <person name="Poret-Peterson A.T."/>
            <person name="Oremland R.S."/>
            <person name="Dunlap D.S."/>
            <person name="Akob D.M."/>
        </authorList>
    </citation>
    <scope>NUCLEOTIDE SEQUENCE [LARGE SCALE GENOMIC DNA]</scope>
    <source>
        <strain evidence="1 2">DSM 3247</strain>
    </source>
</reference>
<evidence type="ECO:0000313" key="1">
    <source>
        <dbReference type="EMBL" id="APG26166.1"/>
    </source>
</evidence>
<keyword evidence="2" id="KW-1185">Reference proteome</keyword>
<dbReference type="EMBL" id="CP015518">
    <property type="protein sequence ID" value="APG26166.1"/>
    <property type="molecule type" value="Genomic_DNA"/>
</dbReference>
<dbReference type="InterPro" id="IPR016181">
    <property type="entry name" value="Acyl_CoA_acyltransferase"/>
</dbReference>
<accession>A0A1L3GJQ6</accession>
<gene>
    <name evidence="1" type="ORF">A7E75_03960</name>
</gene>
<proteinExistence type="predicted"/>
<name>A0A1L3GJQ6_SYNAC</name>
<dbReference type="SUPFAM" id="SSF55729">
    <property type="entry name" value="Acyl-CoA N-acyltransferases (Nat)"/>
    <property type="match status" value="1"/>
</dbReference>
<dbReference type="STRING" id="29542.A6070_12595"/>
<dbReference type="AlphaFoldDB" id="A0A1L3GJQ6"/>
<dbReference type="Proteomes" id="UP000182264">
    <property type="component" value="Chromosome"/>
</dbReference>